<evidence type="ECO:0000256" key="3">
    <source>
        <dbReference type="ARBA" id="ARBA00022679"/>
    </source>
</evidence>
<evidence type="ECO:0000259" key="11">
    <source>
        <dbReference type="PROSITE" id="PS51285"/>
    </source>
</evidence>
<feature type="binding site" evidence="7">
    <location>
        <position position="162"/>
    </location>
    <ligand>
        <name>ATP</name>
        <dbReference type="ChEBI" id="CHEBI:30616"/>
    </ligand>
</feature>
<evidence type="ECO:0000256" key="6">
    <source>
        <dbReference type="ARBA" id="ARBA00022840"/>
    </source>
</evidence>
<comment type="caution">
    <text evidence="12">The sequence shown here is derived from an EMBL/GenBank/DDBJ whole genome shotgun (WGS) entry which is preliminary data.</text>
</comment>
<keyword evidence="1 8" id="KW-0723">Serine/threonine-protein kinase</keyword>
<dbReference type="SUPFAM" id="SSF56112">
    <property type="entry name" value="Protein kinase-like (PK-like)"/>
    <property type="match status" value="1"/>
</dbReference>
<feature type="compositionally biased region" description="Basic and acidic residues" evidence="9">
    <location>
        <begin position="21"/>
        <end position="33"/>
    </location>
</feature>
<accession>A0A1X2IYV2</accession>
<keyword evidence="13" id="KW-1185">Reference proteome</keyword>
<dbReference type="InterPro" id="IPR008271">
    <property type="entry name" value="Ser/Thr_kinase_AS"/>
</dbReference>
<reference evidence="12 13" key="1">
    <citation type="submission" date="2016-07" db="EMBL/GenBank/DDBJ databases">
        <title>Pervasive Adenine N6-methylation of Active Genes in Fungi.</title>
        <authorList>
            <consortium name="DOE Joint Genome Institute"/>
            <person name="Mondo S.J."/>
            <person name="Dannebaum R.O."/>
            <person name="Kuo R.C."/>
            <person name="Labutti K."/>
            <person name="Haridas S."/>
            <person name="Kuo A."/>
            <person name="Salamov A."/>
            <person name="Ahrendt S.R."/>
            <person name="Lipzen A."/>
            <person name="Sullivan W."/>
            <person name="Andreopoulos W.B."/>
            <person name="Clum A."/>
            <person name="Lindquist E."/>
            <person name="Daum C."/>
            <person name="Ramamoorthy G.K."/>
            <person name="Gryganskyi A."/>
            <person name="Culley D."/>
            <person name="Magnuson J.K."/>
            <person name="James T.Y."/>
            <person name="O'Malley M.A."/>
            <person name="Stajich J.E."/>
            <person name="Spatafora J.W."/>
            <person name="Visel A."/>
            <person name="Grigoriev I.V."/>
        </authorList>
    </citation>
    <scope>NUCLEOTIDE SEQUENCE [LARGE SCALE GENOMIC DNA]</scope>
    <source>
        <strain evidence="12 13">NRRL 1336</strain>
    </source>
</reference>
<keyword evidence="4 7" id="KW-0547">Nucleotide-binding</keyword>
<organism evidence="12 13">
    <name type="scientific">Absidia repens</name>
    <dbReference type="NCBI Taxonomy" id="90262"/>
    <lineage>
        <taxon>Eukaryota</taxon>
        <taxon>Fungi</taxon>
        <taxon>Fungi incertae sedis</taxon>
        <taxon>Mucoromycota</taxon>
        <taxon>Mucoromycotina</taxon>
        <taxon>Mucoromycetes</taxon>
        <taxon>Mucorales</taxon>
        <taxon>Cunninghamellaceae</taxon>
        <taxon>Absidia</taxon>
    </lineage>
</organism>
<dbReference type="PROSITE" id="PS51285">
    <property type="entry name" value="AGC_KINASE_CTER"/>
    <property type="match status" value="1"/>
</dbReference>
<dbReference type="Pfam" id="PF00433">
    <property type="entry name" value="Pkinase_C"/>
    <property type="match status" value="1"/>
</dbReference>
<dbReference type="PANTHER" id="PTHR24351">
    <property type="entry name" value="RIBOSOMAL PROTEIN S6 KINASE"/>
    <property type="match status" value="1"/>
</dbReference>
<evidence type="ECO:0000256" key="1">
    <source>
        <dbReference type="ARBA" id="ARBA00022527"/>
    </source>
</evidence>
<dbReference type="AlphaFoldDB" id="A0A1X2IYV2"/>
<dbReference type="InterPro" id="IPR000719">
    <property type="entry name" value="Prot_kinase_dom"/>
</dbReference>
<dbReference type="Gene3D" id="3.30.200.20">
    <property type="entry name" value="Phosphorylase Kinase, domain 1"/>
    <property type="match status" value="1"/>
</dbReference>
<dbReference type="PROSITE" id="PS00107">
    <property type="entry name" value="PROTEIN_KINASE_ATP"/>
    <property type="match status" value="1"/>
</dbReference>
<evidence type="ECO:0000256" key="4">
    <source>
        <dbReference type="ARBA" id="ARBA00022741"/>
    </source>
</evidence>
<keyword evidence="6 7" id="KW-0067">ATP-binding</keyword>
<evidence type="ECO:0000256" key="9">
    <source>
        <dbReference type="SAM" id="MobiDB-lite"/>
    </source>
</evidence>
<dbReference type="SMART" id="SM00220">
    <property type="entry name" value="S_TKc"/>
    <property type="match status" value="1"/>
</dbReference>
<dbReference type="GO" id="GO:0004674">
    <property type="term" value="F:protein serine/threonine kinase activity"/>
    <property type="evidence" value="ECO:0007669"/>
    <property type="project" value="UniProtKB-KW"/>
</dbReference>
<dbReference type="InterPro" id="IPR017441">
    <property type="entry name" value="Protein_kinase_ATP_BS"/>
</dbReference>
<proteinExistence type="inferred from homology"/>
<evidence type="ECO:0000313" key="12">
    <source>
        <dbReference type="EMBL" id="ORZ24529.1"/>
    </source>
</evidence>
<dbReference type="GO" id="GO:0005524">
    <property type="term" value="F:ATP binding"/>
    <property type="evidence" value="ECO:0007669"/>
    <property type="project" value="UniProtKB-UniRule"/>
</dbReference>
<evidence type="ECO:0000259" key="10">
    <source>
        <dbReference type="PROSITE" id="PS50011"/>
    </source>
</evidence>
<feature type="domain" description="AGC-kinase C-terminal" evidence="11">
    <location>
        <begin position="391"/>
        <end position="457"/>
    </location>
</feature>
<dbReference type="EMBL" id="MCGE01000002">
    <property type="protein sequence ID" value="ORZ24529.1"/>
    <property type="molecule type" value="Genomic_DNA"/>
</dbReference>
<dbReference type="InterPro" id="IPR000961">
    <property type="entry name" value="AGC-kinase_C"/>
</dbReference>
<dbReference type="Pfam" id="PF00069">
    <property type="entry name" value="Pkinase"/>
    <property type="match status" value="1"/>
</dbReference>
<evidence type="ECO:0000256" key="2">
    <source>
        <dbReference type="ARBA" id="ARBA00022553"/>
    </source>
</evidence>
<dbReference type="OrthoDB" id="63267at2759"/>
<evidence type="ECO:0000313" key="13">
    <source>
        <dbReference type="Proteomes" id="UP000193560"/>
    </source>
</evidence>
<dbReference type="STRING" id="90262.A0A1X2IYV2"/>
<feature type="compositionally biased region" description="Polar residues" evidence="9">
    <location>
        <begin position="56"/>
        <end position="68"/>
    </location>
</feature>
<protein>
    <submittedName>
        <fullName evidence="12">Kinase-like domain-containing protein</fullName>
    </submittedName>
</protein>
<keyword evidence="5 12" id="KW-0418">Kinase</keyword>
<dbReference type="Gene3D" id="1.10.510.10">
    <property type="entry name" value="Transferase(Phosphotransferase) domain 1"/>
    <property type="match status" value="1"/>
</dbReference>
<dbReference type="FunFam" id="3.30.200.20:FF:000042">
    <property type="entry name" value="Aurora kinase A"/>
    <property type="match status" value="1"/>
</dbReference>
<dbReference type="PROSITE" id="PS50011">
    <property type="entry name" value="PROTEIN_KINASE_DOM"/>
    <property type="match status" value="1"/>
</dbReference>
<feature type="region of interest" description="Disordered" evidence="9">
    <location>
        <begin position="18"/>
        <end position="80"/>
    </location>
</feature>
<sequence length="457" mass="51552">MFNFEEAVLGLDGRLQQLSLDKNEKDQPYERDQPPQLPSALGNSQVINQLIKDNYNYDSSNPPSQYNSDTDEPAPRQQSSKLQKVVALDHDYIASYSTEASVAVDSTNATTIKSISLGSEVQSAPGKVSKQDFTSLCVLGRGAFGKVHLVRHHKSQQLYAMKILKKASFVVQGKQANQLKTERQILEEVRHPFIVKLYYAFQTSDELHMVLEYAVGGELFRHLSHEGMFSEPMARFYAAELVLALEHLHSLGIVYRDLKPENCLLDAQGHVILTDFGLSKVTVSMDGKSNTICGTLEYIAPEILMGLDYDYVVDWWSLGILLYDMLTGSPPFTGQRKKTTDAILSKKIQMPYYLTSDAKDLLSKLLRKNPNVRLGAKPKKTDAVRKHRFFSKIHWKDLENRKVMPPICPVVTDPAAAENFDPQFTNQAIVGSPPSTHYEEKHHHFRDFSFVESSLLV</sequence>
<dbReference type="InterPro" id="IPR017892">
    <property type="entry name" value="Pkinase_C"/>
</dbReference>
<feature type="domain" description="Protein kinase" evidence="10">
    <location>
        <begin position="133"/>
        <end position="390"/>
    </location>
</feature>
<keyword evidence="2" id="KW-0597">Phosphoprotein</keyword>
<keyword evidence="3" id="KW-0808">Transferase</keyword>
<dbReference type="FunFam" id="1.10.510.10:FF:000048">
    <property type="entry name" value="Protein kinase C"/>
    <property type="match status" value="1"/>
</dbReference>
<dbReference type="SMART" id="SM00133">
    <property type="entry name" value="S_TK_X"/>
    <property type="match status" value="1"/>
</dbReference>
<gene>
    <name evidence="12" type="ORF">BCR42DRAFT_316698</name>
</gene>
<dbReference type="InterPro" id="IPR011009">
    <property type="entry name" value="Kinase-like_dom_sf"/>
</dbReference>
<name>A0A1X2IYV2_9FUNG</name>
<evidence type="ECO:0000256" key="7">
    <source>
        <dbReference type="PROSITE-ProRule" id="PRU10141"/>
    </source>
</evidence>
<dbReference type="PROSITE" id="PS00108">
    <property type="entry name" value="PROTEIN_KINASE_ST"/>
    <property type="match status" value="1"/>
</dbReference>
<comment type="similarity">
    <text evidence="8">Belongs to the protein kinase superfamily.</text>
</comment>
<evidence type="ECO:0000256" key="8">
    <source>
        <dbReference type="RuleBase" id="RU000304"/>
    </source>
</evidence>
<dbReference type="Proteomes" id="UP000193560">
    <property type="component" value="Unassembled WGS sequence"/>
</dbReference>
<evidence type="ECO:0000256" key="5">
    <source>
        <dbReference type="ARBA" id="ARBA00022777"/>
    </source>
</evidence>